<evidence type="ECO:0000256" key="1">
    <source>
        <dbReference type="ARBA" id="ARBA00005440"/>
    </source>
</evidence>
<feature type="signal peptide" evidence="3">
    <location>
        <begin position="1"/>
        <end position="24"/>
    </location>
</feature>
<evidence type="ECO:0000313" key="6">
    <source>
        <dbReference type="Proteomes" id="UP000289340"/>
    </source>
</evidence>
<sequence length="200" mass="21948">MKNTALFTIFLLLAFTSYLPSATAASVYDTDGNILQKGRTYFVLAATRENGGGIEFAATGNDTCPLTVVQSPSGDSIGFPIRFSYPFIETLDDILEGFGLEIRFAYRPPCSPSSIATTKWTIVNDAVKLTKTSSSIIPGFFYIWRASPNSEDYKLEFCDLDNIKCGDVGIHTDDDGSRRLVITQNDPLLVHFQNTRSSSA</sequence>
<gene>
    <name evidence="5" type="ORF">D0Y65_022487</name>
    <name evidence="4" type="ORF">glysoja_028525</name>
</gene>
<dbReference type="Pfam" id="PF00197">
    <property type="entry name" value="Kunitz_legume"/>
    <property type="match status" value="1"/>
</dbReference>
<name>A0A0B2P2G8_GLYSO</name>
<proteinExistence type="inferred from homology"/>
<dbReference type="GO" id="GO:0004866">
    <property type="term" value="F:endopeptidase inhibitor activity"/>
    <property type="evidence" value="ECO:0007669"/>
    <property type="project" value="InterPro"/>
</dbReference>
<keyword evidence="3" id="KW-0732">Signal</keyword>
<dbReference type="MEROPS" id="I03.001"/>
<dbReference type="InterPro" id="IPR011065">
    <property type="entry name" value="Kunitz_inhibitor_STI-like_sf"/>
</dbReference>
<evidence type="ECO:0000256" key="2">
    <source>
        <dbReference type="ARBA" id="ARBA00023157"/>
    </source>
</evidence>
<reference evidence="5 6" key="2">
    <citation type="submission" date="2018-09" db="EMBL/GenBank/DDBJ databases">
        <title>A high-quality reference genome of wild soybean provides a powerful tool to mine soybean genomes.</title>
        <authorList>
            <person name="Xie M."/>
            <person name="Chung C.Y.L."/>
            <person name="Li M.-W."/>
            <person name="Wong F.-L."/>
            <person name="Chan T.-F."/>
            <person name="Lam H.-M."/>
        </authorList>
    </citation>
    <scope>NUCLEOTIDE SEQUENCE [LARGE SCALE GENOMIC DNA]</scope>
    <source>
        <strain evidence="6">cv. W05</strain>
        <tissue evidence="5">Hypocotyl of etiolated seedlings</tissue>
    </source>
</reference>
<evidence type="ECO:0000313" key="5">
    <source>
        <dbReference type="EMBL" id="RZC00145.1"/>
    </source>
</evidence>
<protein>
    <submittedName>
        <fullName evidence="4">Kunitz-type trypsin inhibitor KTI1</fullName>
    </submittedName>
</protein>
<evidence type="ECO:0000313" key="4">
    <source>
        <dbReference type="EMBL" id="KHN01853.1"/>
    </source>
</evidence>
<reference evidence="4" key="1">
    <citation type="submission" date="2014-07" db="EMBL/GenBank/DDBJ databases">
        <title>Identification of a novel salt tolerance gene in wild soybean by whole-genome sequencing.</title>
        <authorList>
            <person name="Lam H.-M."/>
            <person name="Qi X."/>
            <person name="Li M.-W."/>
            <person name="Liu X."/>
            <person name="Xie M."/>
            <person name="Ni M."/>
            <person name="Xu X."/>
        </authorList>
    </citation>
    <scope>NUCLEOTIDE SEQUENCE [LARGE SCALE GENOMIC DNA]</scope>
    <source>
        <tissue evidence="4">Root</tissue>
    </source>
</reference>
<dbReference type="PRINTS" id="PR00291">
    <property type="entry name" value="KUNITZINHBTR"/>
</dbReference>
<evidence type="ECO:0000256" key="3">
    <source>
        <dbReference type="SAM" id="SignalP"/>
    </source>
</evidence>
<dbReference type="EMBL" id="KN670767">
    <property type="protein sequence ID" value="KHN01853.1"/>
    <property type="molecule type" value="Genomic_DNA"/>
</dbReference>
<dbReference type="SUPFAM" id="SSF50386">
    <property type="entry name" value="STI-like"/>
    <property type="match status" value="1"/>
</dbReference>
<dbReference type="PANTHER" id="PTHR33107">
    <property type="entry name" value="KUNITZ TRYPSIN INHIBITOR 2"/>
    <property type="match status" value="1"/>
</dbReference>
<feature type="chain" id="PRO_5040562690" evidence="3">
    <location>
        <begin position="25"/>
        <end position="200"/>
    </location>
</feature>
<dbReference type="Proteomes" id="UP000053555">
    <property type="component" value="Unassembled WGS sequence"/>
</dbReference>
<dbReference type="Proteomes" id="UP000289340">
    <property type="component" value="Chromosome 8"/>
</dbReference>
<dbReference type="Gene3D" id="2.80.10.50">
    <property type="match status" value="1"/>
</dbReference>
<dbReference type="EMBL" id="QZWG01000008">
    <property type="protein sequence ID" value="RZC00145.1"/>
    <property type="molecule type" value="Genomic_DNA"/>
</dbReference>
<keyword evidence="2" id="KW-1015">Disulfide bond</keyword>
<keyword evidence="6" id="KW-1185">Reference proteome</keyword>
<accession>A0A0B2P2G8</accession>
<organism evidence="4">
    <name type="scientific">Glycine soja</name>
    <name type="common">Wild soybean</name>
    <dbReference type="NCBI Taxonomy" id="3848"/>
    <lineage>
        <taxon>Eukaryota</taxon>
        <taxon>Viridiplantae</taxon>
        <taxon>Streptophyta</taxon>
        <taxon>Embryophyta</taxon>
        <taxon>Tracheophyta</taxon>
        <taxon>Spermatophyta</taxon>
        <taxon>Magnoliopsida</taxon>
        <taxon>eudicotyledons</taxon>
        <taxon>Gunneridae</taxon>
        <taxon>Pentapetalae</taxon>
        <taxon>rosids</taxon>
        <taxon>fabids</taxon>
        <taxon>Fabales</taxon>
        <taxon>Fabaceae</taxon>
        <taxon>Papilionoideae</taxon>
        <taxon>50 kb inversion clade</taxon>
        <taxon>NPAAA clade</taxon>
        <taxon>indigoferoid/millettioid clade</taxon>
        <taxon>Phaseoleae</taxon>
        <taxon>Glycine</taxon>
        <taxon>Glycine subgen. Soja</taxon>
    </lineage>
</organism>
<comment type="similarity">
    <text evidence="1">Belongs to the protease inhibitor I3 (leguminous Kunitz-type inhibitor) family.</text>
</comment>
<dbReference type="Gramene" id="XM_028390470.1">
    <property type="protein sequence ID" value="XP_028246271.1"/>
    <property type="gene ID" value="LOC114423639"/>
</dbReference>
<dbReference type="AlphaFoldDB" id="A0A0B2P2G8"/>
<dbReference type="PROSITE" id="PS00283">
    <property type="entry name" value="SOYBEAN_KUNITZ"/>
    <property type="match status" value="1"/>
</dbReference>
<dbReference type="InterPro" id="IPR002160">
    <property type="entry name" value="Prot_inh_Kunz-lg"/>
</dbReference>
<dbReference type="SMART" id="SM00452">
    <property type="entry name" value="STI"/>
    <property type="match status" value="1"/>
</dbReference>
<dbReference type="PANTHER" id="PTHR33107:SF81">
    <property type="entry name" value="TRYPSIN INHIBITOR A"/>
    <property type="match status" value="1"/>
</dbReference>